<evidence type="ECO:0000256" key="1">
    <source>
        <dbReference type="ARBA" id="ARBA00022679"/>
    </source>
</evidence>
<dbReference type="GO" id="GO:0016831">
    <property type="term" value="F:carboxy-lyase activity"/>
    <property type="evidence" value="ECO:0007669"/>
    <property type="project" value="InterPro"/>
</dbReference>
<dbReference type="AlphaFoldDB" id="A0A4R2P7J8"/>
<evidence type="ECO:0000256" key="2">
    <source>
        <dbReference type="SAM" id="MobiDB-lite"/>
    </source>
</evidence>
<feature type="domain" description="CoA carboxyltransferase N-terminal" evidence="3">
    <location>
        <begin position="1"/>
        <end position="243"/>
    </location>
</feature>
<dbReference type="PANTHER" id="PTHR42995:SF1">
    <property type="entry name" value="MALONATE DECARBOXYLASE BETA SUBUNIT"/>
    <property type="match status" value="1"/>
</dbReference>
<feature type="region of interest" description="Disordered" evidence="2">
    <location>
        <begin position="280"/>
        <end position="303"/>
    </location>
</feature>
<dbReference type="PROSITE" id="PS50980">
    <property type="entry name" value="COA_CT_NTER"/>
    <property type="match status" value="1"/>
</dbReference>
<name>A0A4R2P7J8_9BACL</name>
<dbReference type="InterPro" id="IPR009648">
    <property type="entry name" value="Malonate_gamma"/>
</dbReference>
<dbReference type="GO" id="GO:0005975">
    <property type="term" value="P:carbohydrate metabolic process"/>
    <property type="evidence" value="ECO:0007669"/>
    <property type="project" value="InterPro"/>
</dbReference>
<dbReference type="InterPro" id="IPR029045">
    <property type="entry name" value="ClpP/crotonase-like_dom_sf"/>
</dbReference>
<dbReference type="OrthoDB" id="5502755at2"/>
<proteinExistence type="predicted"/>
<gene>
    <name evidence="4" type="ORF">EV207_10452</name>
</gene>
<dbReference type="EMBL" id="SLXK01000004">
    <property type="protein sequence ID" value="TCP30873.1"/>
    <property type="molecule type" value="Genomic_DNA"/>
</dbReference>
<comment type="caution">
    <text evidence="4">The sequence shown here is derived from an EMBL/GenBank/DDBJ whole genome shotgun (WGS) entry which is preliminary data.</text>
</comment>
<protein>
    <submittedName>
        <fullName evidence="4">Malonate decarboxylase beta subunit</fullName>
    </submittedName>
</protein>
<feature type="compositionally biased region" description="Polar residues" evidence="2">
    <location>
        <begin position="286"/>
        <end position="299"/>
    </location>
</feature>
<keyword evidence="1" id="KW-0808">Transferase</keyword>
<dbReference type="PANTHER" id="PTHR42995">
    <property type="entry name" value="ACETYL-COENZYME A CARBOXYLASE CARBOXYL TRANSFERASE SUBUNIT BETA, CHLOROPLASTIC"/>
    <property type="match status" value="1"/>
</dbReference>
<dbReference type="InterPro" id="IPR011762">
    <property type="entry name" value="COA_CT_N"/>
</dbReference>
<dbReference type="NCBIfam" id="TIGR03133">
    <property type="entry name" value="malonate_beta"/>
    <property type="match status" value="1"/>
</dbReference>
<evidence type="ECO:0000259" key="3">
    <source>
        <dbReference type="PROSITE" id="PS50980"/>
    </source>
</evidence>
<dbReference type="SUPFAM" id="SSF52096">
    <property type="entry name" value="ClpP/crotonase"/>
    <property type="match status" value="2"/>
</dbReference>
<dbReference type="RefSeq" id="WP_132744117.1">
    <property type="nucleotide sequence ID" value="NZ_SLXK01000004.1"/>
</dbReference>
<dbReference type="Proteomes" id="UP000295416">
    <property type="component" value="Unassembled WGS sequence"/>
</dbReference>
<sequence length="568" mass="61063">MKITKNSFIELNGRERAYAVLDKGTFRELLGPFDRMKSPHLEPQGIVPENDDGIIVARGTIDGESAVVISIEGCFQGGGIGEVSGAKIAGAFELALRDNENGTKTRPVLLFNTGGVRLQEANYGLLSIAEICAAVVALRQYVPVVGVIPGMIGSFGGMSITAGLFSTLIITREGRLGLNGPEVIEQEAGVEEFDSRDRKLIYQTIGGTQRHAAGFVDVLAEDESDEITQAVQAAFERGLQAAPRSSQVNRYLKLLKAVNPSKPFGPEDLRALWKKAEGSNAEIDAHQSTSATSTEANHTSKNRGRKWFEALTGIANPTKSDVPSVLSADGTLGNERVRYIAVVPNPKNRFPRARGGEVGLEEGWSIAKFVRDAIEEDHDGSRRAIVAIVDTPSQAYGYKEELLGIHQSCAGAADAYAAARLAGHPVIALIVGNAISGAFLSHGLQSNRILALNDEGVNVQAMSKESAARVTRRTIDELEEATKKVPAMAYDIRSFATLGALHELIDGVNADDPREKDIKVIVDKLLGAIADTRSGSNDLQNRLTSYEACHGGRLASIDVREKLKDQWN</sequence>
<dbReference type="GO" id="GO:0006633">
    <property type="term" value="P:fatty acid biosynthetic process"/>
    <property type="evidence" value="ECO:0007669"/>
    <property type="project" value="TreeGrafter"/>
</dbReference>
<accession>A0A4R2P7J8</accession>
<organism evidence="4 5">
    <name type="scientific">Scopulibacillus darangshiensis</name>
    <dbReference type="NCBI Taxonomy" id="442528"/>
    <lineage>
        <taxon>Bacteria</taxon>
        <taxon>Bacillati</taxon>
        <taxon>Bacillota</taxon>
        <taxon>Bacilli</taxon>
        <taxon>Bacillales</taxon>
        <taxon>Sporolactobacillaceae</taxon>
        <taxon>Scopulibacillus</taxon>
    </lineage>
</organism>
<evidence type="ECO:0000313" key="5">
    <source>
        <dbReference type="Proteomes" id="UP000295416"/>
    </source>
</evidence>
<dbReference type="Pfam" id="PF06833">
    <property type="entry name" value="MdcE"/>
    <property type="match status" value="1"/>
</dbReference>
<dbReference type="GO" id="GO:0016740">
    <property type="term" value="F:transferase activity"/>
    <property type="evidence" value="ECO:0007669"/>
    <property type="project" value="UniProtKB-KW"/>
</dbReference>
<evidence type="ECO:0000313" key="4">
    <source>
        <dbReference type="EMBL" id="TCP30873.1"/>
    </source>
</evidence>
<dbReference type="InterPro" id="IPR017556">
    <property type="entry name" value="Malonate_beta"/>
</dbReference>
<dbReference type="GO" id="GO:0003989">
    <property type="term" value="F:acetyl-CoA carboxylase activity"/>
    <property type="evidence" value="ECO:0007669"/>
    <property type="project" value="TreeGrafter"/>
</dbReference>
<keyword evidence="5" id="KW-1185">Reference proteome</keyword>
<dbReference type="GO" id="GO:2001295">
    <property type="term" value="P:malonyl-CoA biosynthetic process"/>
    <property type="evidence" value="ECO:0007669"/>
    <property type="project" value="TreeGrafter"/>
</dbReference>
<dbReference type="Gene3D" id="3.90.226.10">
    <property type="entry name" value="2-enoyl-CoA Hydratase, Chain A, domain 1"/>
    <property type="match status" value="2"/>
</dbReference>
<dbReference type="NCBIfam" id="TIGR03134">
    <property type="entry name" value="malonate_gamma"/>
    <property type="match status" value="1"/>
</dbReference>
<reference evidence="4 5" key="1">
    <citation type="submission" date="2019-03" db="EMBL/GenBank/DDBJ databases">
        <title>Genomic Encyclopedia of Type Strains, Phase IV (KMG-IV): sequencing the most valuable type-strain genomes for metagenomic binning, comparative biology and taxonomic classification.</title>
        <authorList>
            <person name="Goeker M."/>
        </authorList>
    </citation>
    <scope>NUCLEOTIDE SEQUENCE [LARGE SCALE GENOMIC DNA]</scope>
    <source>
        <strain evidence="4 5">DSM 19377</strain>
    </source>
</reference>
<dbReference type="NCBIfam" id="NF005530">
    <property type="entry name" value="PRK07189.1"/>
    <property type="match status" value="1"/>
</dbReference>